<name>A0AAE1M8D8_9HYPO</name>
<dbReference type="PROSITE" id="PS50297">
    <property type="entry name" value="ANK_REP_REGION"/>
    <property type="match status" value="7"/>
</dbReference>
<evidence type="ECO:0000313" key="5">
    <source>
        <dbReference type="Proteomes" id="UP001273209"/>
    </source>
</evidence>
<dbReference type="Pfam" id="PF00023">
    <property type="entry name" value="Ank"/>
    <property type="match status" value="1"/>
</dbReference>
<dbReference type="InterPro" id="IPR029058">
    <property type="entry name" value="AB_hydrolase_fold"/>
</dbReference>
<feature type="repeat" description="ANK" evidence="2">
    <location>
        <begin position="1112"/>
        <end position="1141"/>
    </location>
</feature>
<dbReference type="Proteomes" id="UP001273209">
    <property type="component" value="Unassembled WGS sequence"/>
</dbReference>
<dbReference type="PANTHER" id="PTHR10039">
    <property type="entry name" value="AMELOGENIN"/>
    <property type="match status" value="1"/>
</dbReference>
<dbReference type="Gene3D" id="1.25.40.20">
    <property type="entry name" value="Ankyrin repeat-containing domain"/>
    <property type="match status" value="3"/>
</dbReference>
<feature type="repeat" description="ANK" evidence="2">
    <location>
        <begin position="1082"/>
        <end position="1109"/>
    </location>
</feature>
<dbReference type="GO" id="GO:0016298">
    <property type="term" value="F:lipase activity"/>
    <property type="evidence" value="ECO:0007669"/>
    <property type="project" value="InterPro"/>
</dbReference>
<dbReference type="Gene3D" id="3.40.50.300">
    <property type="entry name" value="P-loop containing nucleotide triphosphate hydrolases"/>
    <property type="match status" value="1"/>
</dbReference>
<evidence type="ECO:0000256" key="2">
    <source>
        <dbReference type="PROSITE-ProRule" id="PRU00023"/>
    </source>
</evidence>
<gene>
    <name evidence="4" type="ORF">Triagg1_2150</name>
</gene>
<dbReference type="InterPro" id="IPR036770">
    <property type="entry name" value="Ankyrin_rpt-contain_sf"/>
</dbReference>
<dbReference type="InterPro" id="IPR019363">
    <property type="entry name" value="LDAH"/>
</dbReference>
<dbReference type="InterPro" id="IPR027417">
    <property type="entry name" value="P-loop_NTPase"/>
</dbReference>
<comment type="caution">
    <text evidence="4">The sequence shown here is derived from an EMBL/GenBank/DDBJ whole genome shotgun (WGS) entry which is preliminary data.</text>
</comment>
<evidence type="ECO:0000313" key="4">
    <source>
        <dbReference type="EMBL" id="KAK4082338.1"/>
    </source>
</evidence>
<feature type="repeat" description="ANK" evidence="2">
    <location>
        <begin position="1208"/>
        <end position="1233"/>
    </location>
</feature>
<dbReference type="PROSITE" id="PS50088">
    <property type="entry name" value="ANK_REPEAT"/>
    <property type="match status" value="8"/>
</dbReference>
<keyword evidence="1" id="KW-0677">Repeat</keyword>
<feature type="domain" description="NACHT" evidence="3">
    <location>
        <begin position="456"/>
        <end position="607"/>
    </location>
</feature>
<feature type="repeat" description="ANK" evidence="2">
    <location>
        <begin position="1309"/>
        <end position="1333"/>
    </location>
</feature>
<dbReference type="InterPro" id="IPR056884">
    <property type="entry name" value="NPHP3-like_N"/>
</dbReference>
<feature type="repeat" description="ANK" evidence="2">
    <location>
        <begin position="1144"/>
        <end position="1173"/>
    </location>
</feature>
<dbReference type="SMART" id="SM00248">
    <property type="entry name" value="ANK"/>
    <property type="match status" value="11"/>
</dbReference>
<keyword evidence="5" id="KW-1185">Reference proteome</keyword>
<dbReference type="GO" id="GO:0019915">
    <property type="term" value="P:lipid storage"/>
    <property type="evidence" value="ECO:0007669"/>
    <property type="project" value="InterPro"/>
</dbReference>
<evidence type="ECO:0000256" key="1">
    <source>
        <dbReference type="ARBA" id="ARBA00022737"/>
    </source>
</evidence>
<evidence type="ECO:0000259" key="3">
    <source>
        <dbReference type="PROSITE" id="PS50837"/>
    </source>
</evidence>
<organism evidence="4 5">
    <name type="scientific">Trichoderma aggressivum f. europaeum</name>
    <dbReference type="NCBI Taxonomy" id="173218"/>
    <lineage>
        <taxon>Eukaryota</taxon>
        <taxon>Fungi</taxon>
        <taxon>Dikarya</taxon>
        <taxon>Ascomycota</taxon>
        <taxon>Pezizomycotina</taxon>
        <taxon>Sordariomycetes</taxon>
        <taxon>Hypocreomycetidae</taxon>
        <taxon>Hypocreales</taxon>
        <taxon>Hypocreaceae</taxon>
        <taxon>Trichoderma</taxon>
    </lineage>
</organism>
<reference evidence="4" key="1">
    <citation type="submission" date="2023-11" db="EMBL/GenBank/DDBJ databases">
        <title>The genome sequences of three competitors of mushroom-forming fungi.</title>
        <authorList>
            <person name="Beijen E."/>
            <person name="Ohm R.A."/>
        </authorList>
    </citation>
    <scope>NUCLEOTIDE SEQUENCE</scope>
    <source>
        <strain evidence="4">CBS 100526</strain>
    </source>
</reference>
<dbReference type="Pfam" id="PF12796">
    <property type="entry name" value="Ank_2"/>
    <property type="match status" value="3"/>
</dbReference>
<dbReference type="GO" id="GO:0005811">
    <property type="term" value="C:lipid droplet"/>
    <property type="evidence" value="ECO:0007669"/>
    <property type="project" value="InterPro"/>
</dbReference>
<protein>
    <recommendedName>
        <fullName evidence="3">NACHT domain-containing protein</fullName>
    </recommendedName>
</protein>
<feature type="repeat" description="ANK" evidence="2">
    <location>
        <begin position="1011"/>
        <end position="1043"/>
    </location>
</feature>
<dbReference type="Pfam" id="PF24883">
    <property type="entry name" value="NPHP3_N"/>
    <property type="match status" value="1"/>
</dbReference>
<dbReference type="RefSeq" id="XP_062759006.1">
    <property type="nucleotide sequence ID" value="XM_062896300.1"/>
</dbReference>
<sequence length="1333" mass="149478">MAPAISLLAKPRQRGVRPYQRHGLIYFICGNPGLVNYYAVFLDCLRGMLDAEDEGSGGTAYDIYGRNLLGFSDDEHEPFSASNEPWDLDGQIDGMYRDVASRTVIPDEAGAEGQEGEAARPYDFVVLMGHSVGAYISVEIFHRHMQDPSRAPHLNLRHGFLLFPTLTHIANSPKGRNVGLLMSIPGLENNAHHLAKFILNCIPYACVLWIIRHVLGFTPQTAEVTARWLKSQGGVWQAIHLGLSEMRTICEEKWEEELWETTVEDGDVNSYNYYHGKSKVSANGESQGGAETPQQQIPKFFIFYGKNDHWVANHVRDAFIEKRKSEKEHTKILVDEGDIPHAFCVKERHRMGATRAPAHSANISGSTFGDNIRINQGFLNIFFSSRTTVSRESTPSPAVQAQLEEKERMDCRRSLSFRDLDARLQNIFPVQQGTCEWIFHMPVFQNWYEHAQHDNGLLWIKGNPGTGKSTLMKHILEYCQTKRKYTIAAYFFNARGTKLEQTPLGMLRSLLFQLLSHEPRLYDQLLPIYRQKQQDHSSGDWEWREPELKSFFLSEIPKCQPGPLLFIIDALDECSEYDVQNVAEFLQLLIKNATDAGLLLNICLSSRHFPSIRCAKYQELVLEKEKKHDEDIIKYISSNLTKKDQEVEEAIRKRSSGIFMWVVLVIRLLNRAYEDGRVEAMKDMLDEIPNELEEMFAMLLDRDNPDKDETILILQCVLLAKRPFTPEELFFAIVAGTNSKALGEWNPLQVTGDIIRRRIISSSRGLIEIRKRQNDTSRLIYRSGRGFRRVKIRKIYRDEALYETEEDEELYETEEDAKLAGTQEGERKTVQFIHGSVNDFLLRNRRLQKLDPRLSPDPIAKSHDRLKDCCMAYLMMESLELQNVEETKSRFPFLKYASRYLFAHAEEATSVGQSELLRTLEYDTVFKRIEHFHKFFVNYGQRRMPLNLLQILAASGLPKLVVSLLDRGADINAEGVPCGTALQAAIEFEREGIVKTLLSKGAKIDPHGKPRGHTTLYRAFKKGNGRILAMLIDKGATLDIFERISKGSVLHHAVETGNEDIIAMVLDKGAKVNALGLVGNVLCVAAKEGSEDIVQMLLERGAKIDTRGLFGSALTCAASEGNIEVVQLLLEKGANIDTRGVFGSALTCAAAEGHIEVVQLLLERGAKIDTRGVLGSPLACAALETHMEVMGLLLDEGPNIHVRGLFGSPLECAAVGGHAKMVNVLLNKGARVNDWGGIFGSALHGAAMKGNTDVVEMLLEKGANINARGLIGPGYLLTDGSDDVGKTKIQEMLLAKGIKMGTWGKIYGTVLQAAASKGHEHIVQLLLDRGAKR</sequence>
<keyword evidence="2" id="KW-0040">ANK repeat</keyword>
<dbReference type="InterPro" id="IPR002110">
    <property type="entry name" value="Ankyrin_rpt"/>
</dbReference>
<feature type="repeat" description="ANK" evidence="2">
    <location>
        <begin position="1241"/>
        <end position="1270"/>
    </location>
</feature>
<dbReference type="EMBL" id="JAWRVG010000005">
    <property type="protein sequence ID" value="KAK4082338.1"/>
    <property type="molecule type" value="Genomic_DNA"/>
</dbReference>
<dbReference type="InterPro" id="IPR007111">
    <property type="entry name" value="NACHT_NTPase"/>
</dbReference>
<proteinExistence type="predicted"/>
<dbReference type="SUPFAM" id="SSF52540">
    <property type="entry name" value="P-loop containing nucleoside triphosphate hydrolases"/>
    <property type="match status" value="1"/>
</dbReference>
<accession>A0AAE1M8D8</accession>
<feature type="repeat" description="ANK" evidence="2">
    <location>
        <begin position="1045"/>
        <end position="1077"/>
    </location>
</feature>
<dbReference type="SUPFAM" id="SSF53474">
    <property type="entry name" value="alpha/beta-Hydrolases"/>
    <property type="match status" value="1"/>
</dbReference>
<dbReference type="PANTHER" id="PTHR10039:SF5">
    <property type="entry name" value="NACHT DOMAIN-CONTAINING PROTEIN"/>
    <property type="match status" value="1"/>
</dbReference>
<dbReference type="Pfam" id="PF10230">
    <property type="entry name" value="LIDHydrolase"/>
    <property type="match status" value="1"/>
</dbReference>
<dbReference type="SUPFAM" id="SSF48403">
    <property type="entry name" value="Ankyrin repeat"/>
    <property type="match status" value="1"/>
</dbReference>
<dbReference type="PROSITE" id="PS50837">
    <property type="entry name" value="NACHT"/>
    <property type="match status" value="1"/>
</dbReference>
<dbReference type="GeneID" id="87916205"/>